<accession>A0A6B9FN34</accession>
<feature type="transmembrane region" description="Helical" evidence="1">
    <location>
        <begin position="33"/>
        <end position="54"/>
    </location>
</feature>
<protein>
    <submittedName>
        <fullName evidence="2">Uncharacterized protein</fullName>
    </submittedName>
</protein>
<dbReference type="RefSeq" id="WP_010683121.1">
    <property type="nucleotide sequence ID" value="NZ_CP043538.1"/>
</dbReference>
<reference evidence="2 3" key="1">
    <citation type="journal article" date="2012" name="Genet. Mol. Biol.">
        <title>Analysis of 16S rRNA and mxaF genes revealing insights into Methylobacterium niche-specific plant association.</title>
        <authorList>
            <person name="Dourado M.N."/>
            <person name="Andreote F.D."/>
            <person name="Dini-Andreote F."/>
            <person name="Conti R."/>
            <person name="Araujo J.M."/>
            <person name="Araujo W.L."/>
        </authorList>
    </citation>
    <scope>NUCLEOTIDE SEQUENCE [LARGE SCALE GENOMIC DNA]</scope>
    <source>
        <strain evidence="2 3">SR1.6/6</strain>
    </source>
</reference>
<keyword evidence="1" id="KW-0472">Membrane</keyword>
<evidence type="ECO:0000313" key="2">
    <source>
        <dbReference type="EMBL" id="QGY02368.1"/>
    </source>
</evidence>
<keyword evidence="1" id="KW-1133">Transmembrane helix</keyword>
<dbReference type="KEGG" id="mmes:MMSR116_11155"/>
<proteinExistence type="predicted"/>
<evidence type="ECO:0000256" key="1">
    <source>
        <dbReference type="SAM" id="Phobius"/>
    </source>
</evidence>
<dbReference type="Proteomes" id="UP000012488">
    <property type="component" value="Chromosome"/>
</dbReference>
<dbReference type="EMBL" id="CP043538">
    <property type="protein sequence ID" value="QGY02368.1"/>
    <property type="molecule type" value="Genomic_DNA"/>
</dbReference>
<keyword evidence="1" id="KW-0812">Transmembrane</keyword>
<organism evidence="2 3">
    <name type="scientific">Methylobacterium mesophilicum SR1.6/6</name>
    <dbReference type="NCBI Taxonomy" id="908290"/>
    <lineage>
        <taxon>Bacteria</taxon>
        <taxon>Pseudomonadati</taxon>
        <taxon>Pseudomonadota</taxon>
        <taxon>Alphaproteobacteria</taxon>
        <taxon>Hyphomicrobiales</taxon>
        <taxon>Methylobacteriaceae</taxon>
        <taxon>Methylobacterium</taxon>
    </lineage>
</organism>
<reference evidence="2 3" key="2">
    <citation type="journal article" date="2013" name="Genome Announc.">
        <title>Draft Genome Sequence of Methylobacterium mesophilicum Strain SR1.6/6, Isolated from Citrus sinensis.</title>
        <authorList>
            <person name="Marinho Almeida D."/>
            <person name="Dini-Andreote F."/>
            <person name="Camargo Neves A.A."/>
            <person name="Juca Ramos R.T."/>
            <person name="Andreote F.D."/>
            <person name="Carneiro A.R."/>
            <person name="Oliveira de Souza Lima A."/>
            <person name="Caracciolo Gomes de Sa P.H."/>
            <person name="Ribeiro Barbosa M.S."/>
            <person name="Araujo W.L."/>
            <person name="Silva A."/>
        </authorList>
    </citation>
    <scope>NUCLEOTIDE SEQUENCE [LARGE SCALE GENOMIC DNA]</scope>
    <source>
        <strain evidence="2 3">SR1.6/6</strain>
    </source>
</reference>
<dbReference type="AlphaFoldDB" id="A0A6B9FN34"/>
<feature type="transmembrane region" description="Helical" evidence="1">
    <location>
        <begin position="98"/>
        <end position="119"/>
    </location>
</feature>
<name>A0A6B9FN34_9HYPH</name>
<sequence>MSDWLTWILGALGVGHYRPSAYALASDPIMMMLFVSAWSTTSVACLAIGVTLMWRRWSHLTMSANACSIYGAMFLLIGVDFLVSAATVFIAIYRLKVVILGLTAAVTTTVAILTITRIFGAARDDRG</sequence>
<feature type="transmembrane region" description="Helical" evidence="1">
    <location>
        <begin position="66"/>
        <end position="92"/>
    </location>
</feature>
<evidence type="ECO:0000313" key="3">
    <source>
        <dbReference type="Proteomes" id="UP000012488"/>
    </source>
</evidence>
<gene>
    <name evidence="2" type="ORF">MMSR116_11155</name>
</gene>